<evidence type="ECO:0000313" key="3">
    <source>
        <dbReference type="EMBL" id="MCW6037897.1"/>
    </source>
</evidence>
<dbReference type="PANTHER" id="PTHR43377:SF1">
    <property type="entry name" value="BILIVERDIN REDUCTASE A"/>
    <property type="match status" value="1"/>
</dbReference>
<comment type="caution">
    <text evidence="3">The sequence shown here is derived from an EMBL/GenBank/DDBJ whole genome shotgun (WGS) entry which is preliminary data.</text>
</comment>
<dbReference type="InterPro" id="IPR055170">
    <property type="entry name" value="GFO_IDH_MocA-like_dom"/>
</dbReference>
<organism evidence="3 4">
    <name type="scientific">Spirulina subsalsa FACHB-351</name>
    <dbReference type="NCBI Taxonomy" id="234711"/>
    <lineage>
        <taxon>Bacteria</taxon>
        <taxon>Bacillati</taxon>
        <taxon>Cyanobacteriota</taxon>
        <taxon>Cyanophyceae</taxon>
        <taxon>Spirulinales</taxon>
        <taxon>Spirulinaceae</taxon>
        <taxon>Spirulina</taxon>
    </lineage>
</organism>
<dbReference type="InterPro" id="IPR036291">
    <property type="entry name" value="NAD(P)-bd_dom_sf"/>
</dbReference>
<accession>A0ABT3L8Q6</accession>
<dbReference type="RefSeq" id="WP_265265776.1">
    <property type="nucleotide sequence ID" value="NZ_JAIHOM010000096.1"/>
</dbReference>
<dbReference type="Gene3D" id="3.30.360.10">
    <property type="entry name" value="Dihydrodipicolinate Reductase, domain 2"/>
    <property type="match status" value="1"/>
</dbReference>
<dbReference type="Pfam" id="PF22725">
    <property type="entry name" value="GFO_IDH_MocA_C3"/>
    <property type="match status" value="1"/>
</dbReference>
<dbReference type="EMBL" id="JAIHOM010000096">
    <property type="protein sequence ID" value="MCW6037897.1"/>
    <property type="molecule type" value="Genomic_DNA"/>
</dbReference>
<feature type="domain" description="Gfo/Idh/MocA-like oxidoreductase N-terminal" evidence="1">
    <location>
        <begin position="7"/>
        <end position="98"/>
    </location>
</feature>
<dbReference type="Proteomes" id="UP001526426">
    <property type="component" value="Unassembled WGS sequence"/>
</dbReference>
<dbReference type="Pfam" id="PF01408">
    <property type="entry name" value="GFO_IDH_MocA"/>
    <property type="match status" value="1"/>
</dbReference>
<proteinExistence type="predicted"/>
<gene>
    <name evidence="3" type="ORF">K4A83_16685</name>
</gene>
<dbReference type="SUPFAM" id="SSF51735">
    <property type="entry name" value="NAD(P)-binding Rossmann-fold domains"/>
    <property type="match status" value="1"/>
</dbReference>
<reference evidence="3 4" key="1">
    <citation type="submission" date="2021-08" db="EMBL/GenBank/DDBJ databases">
        <title>Draft genome sequence of Spirulina subsalsa with high tolerance to salinity and hype-accumulation of phycocyanin.</title>
        <authorList>
            <person name="Pei H."/>
            <person name="Jiang L."/>
        </authorList>
    </citation>
    <scope>NUCLEOTIDE SEQUENCE [LARGE SCALE GENOMIC DNA]</scope>
    <source>
        <strain evidence="3 4">FACHB-351</strain>
    </source>
</reference>
<sequence>MEQSPNFKILVVGYGSIGQRHTRVLQELGYPVAIVSRHSRNYSPCYPNLEEALLDWNPDYVVIANRTNEHYRSLAILAEKQFKGRVLIEKPLFAKYIDVPQHQFAHVAVAYNLRFHPLLQQLKSIITNSPKVISVHIYTGSYLPNWRSTTDYRQSYSALTEQGGGVLRDLSHELDYVQWIFGDWKRLTAIGGKFSDLAITSDDVYSILMETEKAFLVSIHMNYLDKIPRREIIVNVSDQTIQVDLINNSITIDGHKNVINHNRDATYIAEHQAMIVGHRSILCTLKEASQTLETIEMAEKAATLNTWIQQ</sequence>
<dbReference type="PANTHER" id="PTHR43377">
    <property type="entry name" value="BILIVERDIN REDUCTASE A"/>
    <property type="match status" value="1"/>
</dbReference>
<evidence type="ECO:0000259" key="1">
    <source>
        <dbReference type="Pfam" id="PF01408"/>
    </source>
</evidence>
<dbReference type="InterPro" id="IPR051450">
    <property type="entry name" value="Gfo/Idh/MocA_Oxidoreductases"/>
</dbReference>
<dbReference type="Gene3D" id="3.40.50.720">
    <property type="entry name" value="NAD(P)-binding Rossmann-like Domain"/>
    <property type="match status" value="1"/>
</dbReference>
<feature type="domain" description="GFO/IDH/MocA-like oxidoreductase" evidence="2">
    <location>
        <begin position="134"/>
        <end position="238"/>
    </location>
</feature>
<name>A0ABT3L8Q6_9CYAN</name>
<evidence type="ECO:0000259" key="2">
    <source>
        <dbReference type="Pfam" id="PF22725"/>
    </source>
</evidence>
<dbReference type="SUPFAM" id="SSF55347">
    <property type="entry name" value="Glyceraldehyde-3-phosphate dehydrogenase-like, C-terminal domain"/>
    <property type="match status" value="1"/>
</dbReference>
<keyword evidence="4" id="KW-1185">Reference proteome</keyword>
<evidence type="ECO:0000313" key="4">
    <source>
        <dbReference type="Proteomes" id="UP001526426"/>
    </source>
</evidence>
<dbReference type="InterPro" id="IPR000683">
    <property type="entry name" value="Gfo/Idh/MocA-like_OxRdtase_N"/>
</dbReference>
<protein>
    <submittedName>
        <fullName evidence="3">Gfo/Idh/MocA family oxidoreductase</fullName>
    </submittedName>
</protein>